<protein>
    <submittedName>
        <fullName evidence="1">Uncharacterized protein</fullName>
    </submittedName>
</protein>
<accession>A0A1H9PDW0</accession>
<reference evidence="2" key="1">
    <citation type="submission" date="2016-10" db="EMBL/GenBank/DDBJ databases">
        <authorList>
            <person name="Varghese N."/>
            <person name="Submissions S."/>
        </authorList>
    </citation>
    <scope>NUCLEOTIDE SEQUENCE [LARGE SCALE GENOMIC DNA]</scope>
    <source>
        <strain evidence="2">CGMCC 4.578</strain>
    </source>
</reference>
<dbReference type="AlphaFoldDB" id="A0A1H9PDW0"/>
<keyword evidence="2" id="KW-1185">Reference proteome</keyword>
<organism evidence="1 2">
    <name type="scientific">Lentzea flaviverrucosa</name>
    <dbReference type="NCBI Taxonomy" id="200379"/>
    <lineage>
        <taxon>Bacteria</taxon>
        <taxon>Bacillati</taxon>
        <taxon>Actinomycetota</taxon>
        <taxon>Actinomycetes</taxon>
        <taxon>Pseudonocardiales</taxon>
        <taxon>Pseudonocardiaceae</taxon>
        <taxon>Lentzea</taxon>
    </lineage>
</organism>
<gene>
    <name evidence="1" type="ORF">SAMN05216195_105270</name>
</gene>
<evidence type="ECO:0000313" key="2">
    <source>
        <dbReference type="Proteomes" id="UP000199028"/>
    </source>
</evidence>
<sequence length="103" mass="12027">MFRELLPNRVRQVTCSWMMSVRCLSQLRYCTTLATVPKLRIADFIRWMALCFLRVLELHGAYVLSWPITHARIKKPNCVGCRLSWLNGVMKGRVFEMHSGGRI</sequence>
<evidence type="ECO:0000313" key="1">
    <source>
        <dbReference type="EMBL" id="SER46416.1"/>
    </source>
</evidence>
<dbReference type="Proteomes" id="UP000199028">
    <property type="component" value="Unassembled WGS sequence"/>
</dbReference>
<proteinExistence type="predicted"/>
<name>A0A1H9PDW0_9PSEU</name>
<dbReference type="EMBL" id="FOFT01000005">
    <property type="protein sequence ID" value="SER46416.1"/>
    <property type="molecule type" value="Genomic_DNA"/>
</dbReference>